<evidence type="ECO:0000313" key="2">
    <source>
        <dbReference type="EMBL" id="OAY49064.1"/>
    </source>
</evidence>
<gene>
    <name evidence="2" type="ORF">MANES_05G026600</name>
</gene>
<protein>
    <submittedName>
        <fullName evidence="2">Uncharacterized protein</fullName>
    </submittedName>
</protein>
<feature type="region of interest" description="Disordered" evidence="1">
    <location>
        <begin position="1"/>
        <end position="35"/>
    </location>
</feature>
<feature type="compositionally biased region" description="Basic and acidic residues" evidence="1">
    <location>
        <begin position="1"/>
        <end position="13"/>
    </location>
</feature>
<name>A0A2C9VUX1_MANES</name>
<accession>A0A2C9VUX1</accession>
<reference evidence="2" key="1">
    <citation type="submission" date="2016-02" db="EMBL/GenBank/DDBJ databases">
        <title>WGS assembly of Manihot esculenta.</title>
        <authorList>
            <person name="Bredeson J.V."/>
            <person name="Prochnik S.E."/>
            <person name="Lyons J.B."/>
            <person name="Schmutz J."/>
            <person name="Grimwood J."/>
            <person name="Vrebalov J."/>
            <person name="Bart R.S."/>
            <person name="Amuge T."/>
            <person name="Ferguson M.E."/>
            <person name="Green R."/>
            <person name="Putnam N."/>
            <person name="Stites J."/>
            <person name="Rounsley S."/>
            <person name="Rokhsar D.S."/>
        </authorList>
    </citation>
    <scope>NUCLEOTIDE SEQUENCE [LARGE SCALE GENOMIC DNA]</scope>
    <source>
        <tissue evidence="2">Leaf</tissue>
    </source>
</reference>
<dbReference type="EMBL" id="CM004391">
    <property type="protein sequence ID" value="OAY49064.1"/>
    <property type="molecule type" value="Genomic_DNA"/>
</dbReference>
<organism evidence="2">
    <name type="scientific">Manihot esculenta</name>
    <name type="common">Cassava</name>
    <name type="synonym">Jatropha manihot</name>
    <dbReference type="NCBI Taxonomy" id="3983"/>
    <lineage>
        <taxon>Eukaryota</taxon>
        <taxon>Viridiplantae</taxon>
        <taxon>Streptophyta</taxon>
        <taxon>Embryophyta</taxon>
        <taxon>Tracheophyta</taxon>
        <taxon>Spermatophyta</taxon>
        <taxon>Magnoliopsida</taxon>
        <taxon>eudicotyledons</taxon>
        <taxon>Gunneridae</taxon>
        <taxon>Pentapetalae</taxon>
        <taxon>rosids</taxon>
        <taxon>fabids</taxon>
        <taxon>Malpighiales</taxon>
        <taxon>Euphorbiaceae</taxon>
        <taxon>Crotonoideae</taxon>
        <taxon>Manihoteae</taxon>
        <taxon>Manihot</taxon>
    </lineage>
</organism>
<dbReference type="AlphaFoldDB" id="A0A2C9VUX1"/>
<sequence length="35" mass="4000">MTKQHQNSEKVDQIKVTNFRNTEAGKPWQLNQGGS</sequence>
<proteinExistence type="predicted"/>
<evidence type="ECO:0000256" key="1">
    <source>
        <dbReference type="SAM" id="MobiDB-lite"/>
    </source>
</evidence>